<dbReference type="InterPro" id="IPR037066">
    <property type="entry name" value="Plug_dom_sf"/>
</dbReference>
<dbReference type="RefSeq" id="WP_108779071.1">
    <property type="nucleotide sequence ID" value="NZ_CP029186.1"/>
</dbReference>
<keyword evidence="6 8" id="KW-0472">Membrane</keyword>
<evidence type="ECO:0000256" key="4">
    <source>
        <dbReference type="ARBA" id="ARBA00022692"/>
    </source>
</evidence>
<dbReference type="InterPro" id="IPR008969">
    <property type="entry name" value="CarboxyPept-like_regulatory"/>
</dbReference>
<dbReference type="NCBIfam" id="TIGR04057">
    <property type="entry name" value="SusC_RagA_signa"/>
    <property type="match status" value="1"/>
</dbReference>
<organism evidence="13 14">
    <name type="scientific">Flavobacterium album</name>
    <dbReference type="NCBI Taxonomy" id="2175091"/>
    <lineage>
        <taxon>Bacteria</taxon>
        <taxon>Pseudomonadati</taxon>
        <taxon>Bacteroidota</taxon>
        <taxon>Flavobacteriia</taxon>
        <taxon>Flavobacteriales</taxon>
        <taxon>Flavobacteriaceae</taxon>
        <taxon>Flavobacterium</taxon>
    </lineage>
</organism>
<evidence type="ECO:0000256" key="10">
    <source>
        <dbReference type="SAM" id="SignalP"/>
    </source>
</evidence>
<evidence type="ECO:0000313" key="14">
    <source>
        <dbReference type="Proteomes" id="UP000244929"/>
    </source>
</evidence>
<dbReference type="AlphaFoldDB" id="A0A2S1R100"/>
<dbReference type="InterPro" id="IPR000531">
    <property type="entry name" value="Beta-barrel_TonB"/>
</dbReference>
<dbReference type="Gene3D" id="2.40.170.20">
    <property type="entry name" value="TonB-dependent receptor, beta-barrel domain"/>
    <property type="match status" value="1"/>
</dbReference>
<keyword evidence="10" id="KW-0732">Signal</keyword>
<dbReference type="Pfam" id="PF07715">
    <property type="entry name" value="Plug"/>
    <property type="match status" value="1"/>
</dbReference>
<evidence type="ECO:0000256" key="3">
    <source>
        <dbReference type="ARBA" id="ARBA00022452"/>
    </source>
</evidence>
<evidence type="ECO:0000256" key="6">
    <source>
        <dbReference type="ARBA" id="ARBA00023136"/>
    </source>
</evidence>
<dbReference type="GO" id="GO:0009279">
    <property type="term" value="C:cell outer membrane"/>
    <property type="evidence" value="ECO:0007669"/>
    <property type="project" value="UniProtKB-SubCell"/>
</dbReference>
<reference evidence="13 14" key="1">
    <citation type="submission" date="2018-04" db="EMBL/GenBank/DDBJ databases">
        <title>Genome sequencing of Flavobacterium sp. HYN0059.</title>
        <authorList>
            <person name="Yi H."/>
            <person name="Baek C."/>
        </authorList>
    </citation>
    <scope>NUCLEOTIDE SEQUENCE [LARGE SCALE GENOMIC DNA]</scope>
    <source>
        <strain evidence="13 14">HYN0059</strain>
    </source>
</reference>
<keyword evidence="5 9" id="KW-0798">TonB box</keyword>
<evidence type="ECO:0000313" key="13">
    <source>
        <dbReference type="EMBL" id="AWH86348.1"/>
    </source>
</evidence>
<feature type="chain" id="PRO_5015453266" evidence="10">
    <location>
        <begin position="21"/>
        <end position="1033"/>
    </location>
</feature>
<dbReference type="InterPro" id="IPR039426">
    <property type="entry name" value="TonB-dep_rcpt-like"/>
</dbReference>
<dbReference type="OrthoDB" id="9768177at2"/>
<gene>
    <name evidence="13" type="ORF">HYN59_15075</name>
</gene>
<evidence type="ECO:0000256" key="8">
    <source>
        <dbReference type="PROSITE-ProRule" id="PRU01360"/>
    </source>
</evidence>
<dbReference type="SUPFAM" id="SSF49464">
    <property type="entry name" value="Carboxypeptidase regulatory domain-like"/>
    <property type="match status" value="1"/>
</dbReference>
<comment type="similarity">
    <text evidence="8 9">Belongs to the TonB-dependent receptor family.</text>
</comment>
<evidence type="ECO:0000259" key="11">
    <source>
        <dbReference type="Pfam" id="PF00593"/>
    </source>
</evidence>
<dbReference type="SUPFAM" id="SSF56935">
    <property type="entry name" value="Porins"/>
    <property type="match status" value="1"/>
</dbReference>
<keyword evidence="7 8" id="KW-0998">Cell outer membrane</keyword>
<protein>
    <submittedName>
        <fullName evidence="13">SusC/RagA family protein</fullName>
    </submittedName>
</protein>
<evidence type="ECO:0000256" key="7">
    <source>
        <dbReference type="ARBA" id="ARBA00023237"/>
    </source>
</evidence>
<dbReference type="Pfam" id="PF00593">
    <property type="entry name" value="TonB_dep_Rec_b-barrel"/>
    <property type="match status" value="1"/>
</dbReference>
<keyword evidence="4 8" id="KW-0812">Transmembrane</keyword>
<evidence type="ECO:0000259" key="12">
    <source>
        <dbReference type="Pfam" id="PF07715"/>
    </source>
</evidence>
<dbReference type="Gene3D" id="2.60.40.1120">
    <property type="entry name" value="Carboxypeptidase-like, regulatory domain"/>
    <property type="match status" value="1"/>
</dbReference>
<evidence type="ECO:0000256" key="1">
    <source>
        <dbReference type="ARBA" id="ARBA00004571"/>
    </source>
</evidence>
<dbReference type="NCBIfam" id="TIGR04056">
    <property type="entry name" value="OMP_RagA_SusC"/>
    <property type="match status" value="1"/>
</dbReference>
<name>A0A2S1R100_9FLAO</name>
<accession>A0A2S1R100</accession>
<dbReference type="Pfam" id="PF13715">
    <property type="entry name" value="CarbopepD_reg_2"/>
    <property type="match status" value="1"/>
</dbReference>
<dbReference type="InterPro" id="IPR036942">
    <property type="entry name" value="Beta-barrel_TonB_sf"/>
</dbReference>
<dbReference type="KEGG" id="falb:HYN59_15075"/>
<dbReference type="Gene3D" id="2.170.130.10">
    <property type="entry name" value="TonB-dependent receptor, plug domain"/>
    <property type="match status" value="1"/>
</dbReference>
<dbReference type="InterPro" id="IPR012910">
    <property type="entry name" value="Plug_dom"/>
</dbReference>
<dbReference type="Proteomes" id="UP000244929">
    <property type="component" value="Chromosome"/>
</dbReference>
<dbReference type="EMBL" id="CP029186">
    <property type="protein sequence ID" value="AWH86348.1"/>
    <property type="molecule type" value="Genomic_DNA"/>
</dbReference>
<feature type="domain" description="TonB-dependent receptor plug" evidence="12">
    <location>
        <begin position="113"/>
        <end position="219"/>
    </location>
</feature>
<keyword evidence="14" id="KW-1185">Reference proteome</keyword>
<evidence type="ECO:0000256" key="9">
    <source>
        <dbReference type="RuleBase" id="RU003357"/>
    </source>
</evidence>
<keyword evidence="2 8" id="KW-0813">Transport</keyword>
<feature type="signal peptide" evidence="10">
    <location>
        <begin position="1"/>
        <end position="20"/>
    </location>
</feature>
<evidence type="ECO:0000256" key="5">
    <source>
        <dbReference type="ARBA" id="ARBA00023077"/>
    </source>
</evidence>
<keyword evidence="3 8" id="KW-1134">Transmembrane beta strand</keyword>
<dbReference type="InterPro" id="IPR023996">
    <property type="entry name" value="TonB-dep_OMP_SusC/RagA"/>
</dbReference>
<proteinExistence type="inferred from homology"/>
<dbReference type="PROSITE" id="PS52016">
    <property type="entry name" value="TONB_DEPENDENT_REC_3"/>
    <property type="match status" value="1"/>
</dbReference>
<comment type="subcellular location">
    <subcellularLocation>
        <location evidence="1 8">Cell outer membrane</location>
        <topology evidence="1 8">Multi-pass membrane protein</topology>
    </subcellularLocation>
</comment>
<sequence>MKCKIILFLCLLFPVLAATAQGIGVKGTVVSAEDNMPLPGASVLVEGTSISASTDLYGNFLLTNITPGANLVVSYIGFKPQTIAAQETVNIILVPDNKELDAVVVTGYSSQKKADITGAVAVVDMEEANKQKQPNALQSLQGRIPGVRVTTDGSPSGSNTGIVIRGVGTLNNTAPLLVIDGVPTKSGMHELNPNDIETIQVLKDAASASIYGSRSSNGVIIITTKKGKNGRMRITFDHYTAFSGYARRLKVLNAEQYGQALWQANVNDGIDPNNNNLSYQFDWSAANGRPTLNKVLVPEYLDAAHTLKSANTDWYDEIARTGVAQNYDFSVSNGTDKGSYLFSLSYYNNDGIVKTTEFKRVTARMNSSYKYFDGKLTVGENFTFARTNEVTDPGVLDPALRALPIIPVHTTDGSGWGGPVGGMNDRQNPVRLLEYNKDNGYKYLRLFGNAYADLEIIKNLHVKTSFGIDYGYYNKRSLQRSYTSGYLHNDQTSVTIDQSVSDKWTWTNTALYNFDLGKSHVNLLAGTEMYQDVFDNTTLRKNDFIVETPDYMYPDAGTGESFTSGTSTQYKLLSYFGKAEYDYDGRYLVSGTIRRDGSSRFGKNNQFGTFPAVSAGWRISQESFIKDKENSVISDLKLRASWGQTGNQEISNTAVYSLFLANYAGGSPTWATSYGTAYDINGNNNGLLPSGFIATQTGNDNLKWETTTQTDIGLDFGFFDQKLSGSADYYIKKTEDILVQPPYLGAIGEGGNQWVNGASMENRGWEAALTYHDETAGGFKYEVSANISANKNKITKLPRAVQNSYGGNGLDDNILGRPINSMYGYVADGLFRSQEEVDNSADQPGKGLGRIRYKDLNGDGTINNSDRTWIGNPNPGFQYGINIALSYKNFDFTTFWDGIGNVDVINSTKYQTDFWSVDDVGSNKGTRLLNAWSVDNPNSNIPALTTVDRNAESRFSTYYVEKGNYLKLRVLQLGYTLPKSLSEKYNMDNFRIYVSGQNLLIIDSKKFTGVDPESPAFGYPLPVTFTVGVNVSL</sequence>
<evidence type="ECO:0000256" key="2">
    <source>
        <dbReference type="ARBA" id="ARBA00022448"/>
    </source>
</evidence>
<feature type="domain" description="TonB-dependent receptor-like beta-barrel" evidence="11">
    <location>
        <begin position="426"/>
        <end position="887"/>
    </location>
</feature>
<dbReference type="InterPro" id="IPR023997">
    <property type="entry name" value="TonB-dep_OMP_SusC/RagA_CS"/>
</dbReference>